<feature type="compositionally biased region" description="Basic and acidic residues" evidence="1">
    <location>
        <begin position="15"/>
        <end position="26"/>
    </location>
</feature>
<feature type="transmembrane region" description="Helical" evidence="2">
    <location>
        <begin position="99"/>
        <end position="120"/>
    </location>
</feature>
<evidence type="ECO:0008006" key="5">
    <source>
        <dbReference type="Google" id="ProtNLM"/>
    </source>
</evidence>
<dbReference type="AlphaFoldDB" id="A0A1V4SX96"/>
<comment type="caution">
    <text evidence="3">The sequence shown here is derived from an EMBL/GenBank/DDBJ whole genome shotgun (WGS) entry which is preliminary data.</text>
</comment>
<gene>
    <name evidence="3" type="ORF">CLTHE_08400</name>
</gene>
<dbReference type="InterPro" id="IPR024399">
    <property type="entry name" value="DUF2628"/>
</dbReference>
<feature type="compositionally biased region" description="Acidic residues" evidence="1">
    <location>
        <begin position="27"/>
        <end position="36"/>
    </location>
</feature>
<dbReference type="Pfam" id="PF10947">
    <property type="entry name" value="DUF2628"/>
    <property type="match status" value="1"/>
</dbReference>
<evidence type="ECO:0000256" key="1">
    <source>
        <dbReference type="SAM" id="MobiDB-lite"/>
    </source>
</evidence>
<keyword evidence="2" id="KW-0812">Transmembrane</keyword>
<sequence length="221" mass="25018">MKDNKNTENFSSEELNEKVEASHFEDLNESSDEDREETTQIFSSEKNVITEKDLFTFIGPKNLDYYAKVFRKHSTTENFASWNWASFLFTPFWALYRKLYVWFVVYVIVMGIVESITFMSPILGCILMIVLHALYGVFGNCMYLYNCRGNINKVNSSLSDYSDKKSVLAANGGTSVVAPFVYFLISLLFSFVIVGIIGAIASAGFNALLSPFMNSGMPFPF</sequence>
<protein>
    <recommendedName>
        <fullName evidence="5">DUF2628 domain-containing protein</fullName>
    </recommendedName>
</protein>
<keyword evidence="2" id="KW-1133">Transmembrane helix</keyword>
<evidence type="ECO:0000256" key="2">
    <source>
        <dbReference type="SAM" id="Phobius"/>
    </source>
</evidence>
<evidence type="ECO:0000313" key="3">
    <source>
        <dbReference type="EMBL" id="OPX49086.1"/>
    </source>
</evidence>
<dbReference type="OrthoDB" id="1912922at2"/>
<feature type="transmembrane region" description="Helical" evidence="2">
    <location>
        <begin position="191"/>
        <end position="209"/>
    </location>
</feature>
<reference evidence="3 4" key="1">
    <citation type="submission" date="2016-02" db="EMBL/GenBank/DDBJ databases">
        <title>Genome sequence of Clostridium thermobutyricum DSM 4928.</title>
        <authorList>
            <person name="Poehlein A."/>
            <person name="Daniel R."/>
        </authorList>
    </citation>
    <scope>NUCLEOTIDE SEQUENCE [LARGE SCALE GENOMIC DNA]</scope>
    <source>
        <strain evidence="3 4">DSM 4928</strain>
    </source>
</reference>
<dbReference type="Proteomes" id="UP000191448">
    <property type="component" value="Unassembled WGS sequence"/>
</dbReference>
<accession>A0A1V4SX96</accession>
<dbReference type="EMBL" id="LTAY01000026">
    <property type="protein sequence ID" value="OPX49086.1"/>
    <property type="molecule type" value="Genomic_DNA"/>
</dbReference>
<evidence type="ECO:0000313" key="4">
    <source>
        <dbReference type="Proteomes" id="UP000191448"/>
    </source>
</evidence>
<proteinExistence type="predicted"/>
<dbReference type="RefSeq" id="WP_158082655.1">
    <property type="nucleotide sequence ID" value="NZ_LTAY01000026.1"/>
</dbReference>
<name>A0A1V4SX96_9CLOT</name>
<organism evidence="3 4">
    <name type="scientific">Clostridium thermobutyricum DSM 4928</name>
    <dbReference type="NCBI Taxonomy" id="1121339"/>
    <lineage>
        <taxon>Bacteria</taxon>
        <taxon>Bacillati</taxon>
        <taxon>Bacillota</taxon>
        <taxon>Clostridia</taxon>
        <taxon>Eubacteriales</taxon>
        <taxon>Clostridiaceae</taxon>
        <taxon>Clostridium</taxon>
    </lineage>
</organism>
<keyword evidence="2" id="KW-0472">Membrane</keyword>
<feature type="transmembrane region" description="Helical" evidence="2">
    <location>
        <begin position="126"/>
        <end position="145"/>
    </location>
</feature>
<feature type="region of interest" description="Disordered" evidence="1">
    <location>
        <begin position="1"/>
        <end position="36"/>
    </location>
</feature>